<dbReference type="FunCoup" id="F6V8N9">
    <property type="interactions" value="272"/>
</dbReference>
<evidence type="ECO:0000256" key="4">
    <source>
        <dbReference type="ARBA" id="ARBA00022833"/>
    </source>
</evidence>
<keyword evidence="3" id="KW-0833">Ubl conjugation pathway</keyword>
<dbReference type="SMART" id="SM00184">
    <property type="entry name" value="RING"/>
    <property type="match status" value="1"/>
</dbReference>
<dbReference type="Ensembl" id="ENSCINT00000008523.3">
    <property type="protein sequence ID" value="ENSCINP00000008523.3"/>
    <property type="gene ID" value="ENSCING00000004128.3"/>
</dbReference>
<dbReference type="GO" id="GO:0008270">
    <property type="term" value="F:zinc ion binding"/>
    <property type="evidence" value="ECO:0007669"/>
    <property type="project" value="UniProtKB-KW"/>
</dbReference>
<feature type="domain" description="RING-type" evidence="8">
    <location>
        <begin position="166"/>
        <end position="206"/>
    </location>
</feature>
<protein>
    <recommendedName>
        <fullName evidence="12">Zinc finger protein</fullName>
    </recommendedName>
</protein>
<dbReference type="InParanoid" id="F6V8N9"/>
<proteinExistence type="predicted"/>
<dbReference type="OMA" id="RFNSIEP"/>
<dbReference type="GO" id="GO:0061630">
    <property type="term" value="F:ubiquitin protein ligase activity"/>
    <property type="evidence" value="ECO:0000318"/>
    <property type="project" value="GO_Central"/>
</dbReference>
<name>F6V8N9_CIOIN</name>
<evidence type="ECO:0000256" key="1">
    <source>
        <dbReference type="ARBA" id="ARBA00022723"/>
    </source>
</evidence>
<evidence type="ECO:0000256" key="7">
    <source>
        <dbReference type="SAM" id="MobiDB-lite"/>
    </source>
</evidence>
<evidence type="ECO:0000259" key="9">
    <source>
        <dbReference type="PROSITE" id="PS50271"/>
    </source>
</evidence>
<dbReference type="GO" id="GO:0007265">
    <property type="term" value="P:Ras protein signal transduction"/>
    <property type="evidence" value="ECO:0000318"/>
    <property type="project" value="GO_Central"/>
</dbReference>
<dbReference type="PANTHER" id="PTHR24007">
    <property type="entry name" value="BRCA1-ASSOCIATED PROTEIN"/>
    <property type="match status" value="1"/>
</dbReference>
<dbReference type="GO" id="GO:0005737">
    <property type="term" value="C:cytoplasm"/>
    <property type="evidence" value="ECO:0000318"/>
    <property type="project" value="GO_Central"/>
</dbReference>
<dbReference type="InterPro" id="IPR013083">
    <property type="entry name" value="Znf_RING/FYVE/PHD"/>
</dbReference>
<dbReference type="Proteomes" id="UP000008144">
    <property type="component" value="Unassembled WGS sequence"/>
</dbReference>
<dbReference type="AlphaFoldDB" id="F6V8N9"/>
<evidence type="ECO:0000313" key="10">
    <source>
        <dbReference type="Ensembl" id="ENSCINP00000008523.3"/>
    </source>
</evidence>
<dbReference type="Pfam" id="PF02148">
    <property type="entry name" value="zf-UBP"/>
    <property type="match status" value="1"/>
</dbReference>
<reference evidence="11" key="1">
    <citation type="journal article" date="2002" name="Science">
        <title>The draft genome of Ciona intestinalis: insights into chordate and vertebrate origins.</title>
        <authorList>
            <person name="Dehal P."/>
            <person name="Satou Y."/>
            <person name="Campbell R.K."/>
            <person name="Chapman J."/>
            <person name="Degnan B."/>
            <person name="De Tomaso A."/>
            <person name="Davidson B."/>
            <person name="Di Gregorio A."/>
            <person name="Gelpke M."/>
            <person name="Goodstein D.M."/>
            <person name="Harafuji N."/>
            <person name="Hastings K.E."/>
            <person name="Ho I."/>
            <person name="Hotta K."/>
            <person name="Huang W."/>
            <person name="Kawashima T."/>
            <person name="Lemaire P."/>
            <person name="Martinez D."/>
            <person name="Meinertzhagen I.A."/>
            <person name="Necula S."/>
            <person name="Nonaka M."/>
            <person name="Putnam N."/>
            <person name="Rash S."/>
            <person name="Saiga H."/>
            <person name="Satake M."/>
            <person name="Terry A."/>
            <person name="Yamada L."/>
            <person name="Wang H.G."/>
            <person name="Awazu S."/>
            <person name="Azumi K."/>
            <person name="Boore J."/>
            <person name="Branno M."/>
            <person name="Chin-Bow S."/>
            <person name="DeSantis R."/>
            <person name="Doyle S."/>
            <person name="Francino P."/>
            <person name="Keys D.N."/>
            <person name="Haga S."/>
            <person name="Hayashi H."/>
            <person name="Hino K."/>
            <person name="Imai K.S."/>
            <person name="Inaba K."/>
            <person name="Kano S."/>
            <person name="Kobayashi K."/>
            <person name="Kobayashi M."/>
            <person name="Lee B.I."/>
            <person name="Makabe K.W."/>
            <person name="Manohar C."/>
            <person name="Matassi G."/>
            <person name="Medina M."/>
            <person name="Mochizuki Y."/>
            <person name="Mount S."/>
            <person name="Morishita T."/>
            <person name="Miura S."/>
            <person name="Nakayama A."/>
            <person name="Nishizaka S."/>
            <person name="Nomoto H."/>
            <person name="Ohta F."/>
            <person name="Oishi K."/>
            <person name="Rigoutsos I."/>
            <person name="Sano M."/>
            <person name="Sasaki A."/>
            <person name="Sasakura Y."/>
            <person name="Shoguchi E."/>
            <person name="Shin-i T."/>
            <person name="Spagnuolo A."/>
            <person name="Stainier D."/>
            <person name="Suzuki M.M."/>
            <person name="Tassy O."/>
            <person name="Takatori N."/>
            <person name="Tokuoka M."/>
            <person name="Yagi K."/>
            <person name="Yoshizaki F."/>
            <person name="Wada S."/>
            <person name="Zhang C."/>
            <person name="Hyatt P.D."/>
            <person name="Larimer F."/>
            <person name="Detter C."/>
            <person name="Doggett N."/>
            <person name="Glavina T."/>
            <person name="Hawkins T."/>
            <person name="Richardson P."/>
            <person name="Lucas S."/>
            <person name="Kohara Y."/>
            <person name="Levine M."/>
            <person name="Satoh N."/>
            <person name="Rokhsar D.S."/>
        </authorList>
    </citation>
    <scope>NUCLEOTIDE SEQUENCE [LARGE SCALE GENOMIC DNA]</scope>
</reference>
<reference evidence="10" key="2">
    <citation type="submission" date="2025-08" db="UniProtKB">
        <authorList>
            <consortium name="Ensembl"/>
        </authorList>
    </citation>
    <scope>IDENTIFICATION</scope>
</reference>
<keyword evidence="2 5" id="KW-0863">Zinc-finger</keyword>
<gene>
    <name evidence="10" type="primary">zf(ubp/ring)-1</name>
</gene>
<sequence>MNENEAEASSNQKARHSSENIFPFHSGNPAVDVTNGVVHLYKSNYKVVAEEPFTHPDTNTLCMLAVPASIDAHGILEFTAPFINVIRRIRIIRDRTPSQYMVLLLFCTSQDACNFYFNFNNQHFSSLIPEEICHLAFVASVEATSVYDETNGGFIPLSNSTELPDCMVCLERMDESVQGVLTILCNHSFHASCLRQWEDQCCPVCRYVQTPHAQSNNKCMVCGSVEDLWICLVCGNVGCGRYTSEHAQQHYIETQHNYAMALSDNRVWDYAGDYFVHRLFQNKEDGKLVEKGGEHEDKVEGMQLECMYLLTSQLESQRKYWEDEVNKAEIQGVKKYEEINKQLETTMMECKGLGKKVEDLEKEKQSLKHRNQQLSNKFTETLADLSNERELNKSLVHNQDVWKSKVIALEEQSLKQKKEIDDLREELRDVMFYIQASQTIEKEGGGMREDIRGGQILVGPGTSSGGDQKKRGKKKR</sequence>
<dbReference type="STRING" id="7719.ENSCINP00000008523"/>
<evidence type="ECO:0000256" key="6">
    <source>
        <dbReference type="SAM" id="Coils"/>
    </source>
</evidence>
<dbReference type="PROSITE" id="PS50271">
    <property type="entry name" value="ZF_UBP"/>
    <property type="match status" value="1"/>
</dbReference>
<dbReference type="Pfam" id="PF13639">
    <property type="entry name" value="zf-RING_2"/>
    <property type="match status" value="1"/>
</dbReference>
<evidence type="ECO:0000256" key="2">
    <source>
        <dbReference type="ARBA" id="ARBA00022771"/>
    </source>
</evidence>
<dbReference type="Pfam" id="PF07576">
    <property type="entry name" value="BRAP2"/>
    <property type="match status" value="1"/>
</dbReference>
<evidence type="ECO:0000256" key="3">
    <source>
        <dbReference type="ARBA" id="ARBA00022786"/>
    </source>
</evidence>
<dbReference type="InterPro" id="IPR011422">
    <property type="entry name" value="BRAP2/ETP1_RRM"/>
</dbReference>
<dbReference type="InterPro" id="IPR001841">
    <property type="entry name" value="Znf_RING"/>
</dbReference>
<evidence type="ECO:0000256" key="5">
    <source>
        <dbReference type="PROSITE-ProRule" id="PRU00502"/>
    </source>
</evidence>
<dbReference type="GeneTree" id="ENSGT00500000044909"/>
<dbReference type="GO" id="GO:0016567">
    <property type="term" value="P:protein ubiquitination"/>
    <property type="evidence" value="ECO:0000318"/>
    <property type="project" value="GO_Central"/>
</dbReference>
<evidence type="ECO:0008006" key="12">
    <source>
        <dbReference type="Google" id="ProtNLM"/>
    </source>
</evidence>
<evidence type="ECO:0000313" key="11">
    <source>
        <dbReference type="Proteomes" id="UP000008144"/>
    </source>
</evidence>
<dbReference type="SMART" id="SM00290">
    <property type="entry name" value="ZnF_UBP"/>
    <property type="match status" value="1"/>
</dbReference>
<dbReference type="Gene3D" id="3.30.40.10">
    <property type="entry name" value="Zinc/RING finger domain, C3HC4 (zinc finger)"/>
    <property type="match status" value="2"/>
</dbReference>
<accession>F6V8N9</accession>
<organism evidence="10 11">
    <name type="scientific">Ciona intestinalis</name>
    <name type="common">Transparent sea squirt</name>
    <name type="synonym">Ascidia intestinalis</name>
    <dbReference type="NCBI Taxonomy" id="7719"/>
    <lineage>
        <taxon>Eukaryota</taxon>
        <taxon>Metazoa</taxon>
        <taxon>Chordata</taxon>
        <taxon>Tunicata</taxon>
        <taxon>Ascidiacea</taxon>
        <taxon>Phlebobranchia</taxon>
        <taxon>Cionidae</taxon>
        <taxon>Ciona</taxon>
    </lineage>
</organism>
<keyword evidence="4" id="KW-0862">Zinc</keyword>
<feature type="domain" description="UBP-type" evidence="9">
    <location>
        <begin position="203"/>
        <end position="295"/>
    </location>
</feature>
<dbReference type="InterPro" id="IPR047243">
    <property type="entry name" value="RING-H2_BRAP2"/>
</dbReference>
<dbReference type="CDD" id="cd16457">
    <property type="entry name" value="RING-H2_BRAP2"/>
    <property type="match status" value="1"/>
</dbReference>
<feature type="compositionally biased region" description="Basic and acidic residues" evidence="7">
    <location>
        <begin position="443"/>
        <end position="452"/>
    </location>
</feature>
<keyword evidence="6" id="KW-0175">Coiled coil</keyword>
<evidence type="ECO:0000259" key="8">
    <source>
        <dbReference type="PROSITE" id="PS50089"/>
    </source>
</evidence>
<feature type="region of interest" description="Disordered" evidence="7">
    <location>
        <begin position="1"/>
        <end position="22"/>
    </location>
</feature>
<keyword evidence="11" id="KW-1185">Reference proteome</keyword>
<feature type="coiled-coil region" evidence="6">
    <location>
        <begin position="311"/>
        <end position="377"/>
    </location>
</feature>
<dbReference type="PANTHER" id="PTHR24007:SF7">
    <property type="entry name" value="BRCA1-ASSOCIATED PROTEIN"/>
    <property type="match status" value="1"/>
</dbReference>
<dbReference type="InterPro" id="IPR001607">
    <property type="entry name" value="Znf_UBP"/>
</dbReference>
<dbReference type="PROSITE" id="PS50089">
    <property type="entry name" value="ZF_RING_2"/>
    <property type="match status" value="1"/>
</dbReference>
<dbReference type="SUPFAM" id="SSF57850">
    <property type="entry name" value="RING/U-box"/>
    <property type="match status" value="1"/>
</dbReference>
<dbReference type="HOGENOM" id="CLU_009969_3_0_1"/>
<keyword evidence="1" id="KW-0479">Metal-binding</keyword>
<feature type="region of interest" description="Disordered" evidence="7">
    <location>
        <begin position="443"/>
        <end position="476"/>
    </location>
</feature>
<reference evidence="10" key="3">
    <citation type="submission" date="2025-09" db="UniProtKB">
        <authorList>
            <consortium name="Ensembl"/>
        </authorList>
    </citation>
    <scope>IDENTIFICATION</scope>
</reference>